<keyword evidence="1" id="KW-0812">Transmembrane</keyword>
<dbReference type="RefSeq" id="WP_354151086.1">
    <property type="nucleotide sequence ID" value="NZ_JBEPMN010000004.1"/>
</dbReference>
<proteinExistence type="predicted"/>
<organism evidence="2 3">
    <name type="scientific">Aquamicrobium ahrensii</name>
    <dbReference type="NCBI Taxonomy" id="469551"/>
    <lineage>
        <taxon>Bacteria</taxon>
        <taxon>Pseudomonadati</taxon>
        <taxon>Pseudomonadota</taxon>
        <taxon>Alphaproteobacteria</taxon>
        <taxon>Hyphomicrobiales</taxon>
        <taxon>Phyllobacteriaceae</taxon>
        <taxon>Aquamicrobium</taxon>
    </lineage>
</organism>
<keyword evidence="1" id="KW-1133">Transmembrane helix</keyword>
<gene>
    <name evidence="2" type="ORF">ABID44_001519</name>
</gene>
<comment type="caution">
    <text evidence="2">The sequence shown here is derived from an EMBL/GenBank/DDBJ whole genome shotgun (WGS) entry which is preliminary data.</text>
</comment>
<protein>
    <submittedName>
        <fullName evidence="2">Uncharacterized protein</fullName>
    </submittedName>
</protein>
<evidence type="ECO:0000313" key="2">
    <source>
        <dbReference type="EMBL" id="MET3661199.1"/>
    </source>
</evidence>
<reference evidence="2 3" key="1">
    <citation type="submission" date="2024-06" db="EMBL/GenBank/DDBJ databases">
        <title>Genomic Encyclopedia of Type Strains, Phase IV (KMG-IV): sequencing the most valuable type-strain genomes for metagenomic binning, comparative biology and taxonomic classification.</title>
        <authorList>
            <person name="Goeker M."/>
        </authorList>
    </citation>
    <scope>NUCLEOTIDE SEQUENCE [LARGE SCALE GENOMIC DNA]</scope>
    <source>
        <strain evidence="2 3">DSM 19730</strain>
    </source>
</reference>
<dbReference type="EMBL" id="JBEPMN010000004">
    <property type="protein sequence ID" value="MET3661199.1"/>
    <property type="molecule type" value="Genomic_DNA"/>
</dbReference>
<feature type="transmembrane region" description="Helical" evidence="1">
    <location>
        <begin position="30"/>
        <end position="49"/>
    </location>
</feature>
<accession>A0ABV2KJD8</accession>
<keyword evidence="3" id="KW-1185">Reference proteome</keyword>
<sequence>MCLCTGTLIPDTSAASEDGTGGGRHDMALYLVIVAVLAVNLTASIAYVAF</sequence>
<evidence type="ECO:0000256" key="1">
    <source>
        <dbReference type="SAM" id="Phobius"/>
    </source>
</evidence>
<name>A0ABV2KJD8_9HYPH</name>
<dbReference type="Proteomes" id="UP001549143">
    <property type="component" value="Unassembled WGS sequence"/>
</dbReference>
<keyword evidence="1" id="KW-0472">Membrane</keyword>
<evidence type="ECO:0000313" key="3">
    <source>
        <dbReference type="Proteomes" id="UP001549143"/>
    </source>
</evidence>